<dbReference type="OrthoDB" id="9791954at2"/>
<dbReference type="STRING" id="452637.Oter_3460"/>
<dbReference type="PANTHER" id="PTHR38465">
    <property type="entry name" value="HTH-TYPE TRANSCRIPTIONAL REGULATOR MJ1563-RELATED"/>
    <property type="match status" value="1"/>
</dbReference>
<dbReference type="RefSeq" id="WP_012376266.1">
    <property type="nucleotide sequence ID" value="NC_010571.1"/>
</dbReference>
<feature type="region of interest" description="Disordered" evidence="4">
    <location>
        <begin position="94"/>
        <end position="115"/>
    </location>
</feature>
<dbReference type="InterPro" id="IPR005471">
    <property type="entry name" value="Tscrpt_reg_IclR_N"/>
</dbReference>
<gene>
    <name evidence="6" type="ordered locus">Oter_3460</name>
</gene>
<dbReference type="HOGENOM" id="CLU_107445_1_0_0"/>
<name>B1ZV70_OPITP</name>
<dbReference type="eggNOG" id="COG1510">
    <property type="taxonomic scope" value="Bacteria"/>
</dbReference>
<evidence type="ECO:0000313" key="6">
    <source>
        <dbReference type="EMBL" id="ACB76737.1"/>
    </source>
</evidence>
<dbReference type="InterPro" id="IPR036388">
    <property type="entry name" value="WH-like_DNA-bd_sf"/>
</dbReference>
<dbReference type="GO" id="GO:0003700">
    <property type="term" value="F:DNA-binding transcription factor activity"/>
    <property type="evidence" value="ECO:0007669"/>
    <property type="project" value="InterPro"/>
</dbReference>
<evidence type="ECO:0000256" key="2">
    <source>
        <dbReference type="ARBA" id="ARBA00023125"/>
    </source>
</evidence>
<evidence type="ECO:0000256" key="3">
    <source>
        <dbReference type="ARBA" id="ARBA00023163"/>
    </source>
</evidence>
<dbReference type="Proteomes" id="UP000007013">
    <property type="component" value="Chromosome"/>
</dbReference>
<dbReference type="GO" id="GO:0003677">
    <property type="term" value="F:DNA binding"/>
    <property type="evidence" value="ECO:0007669"/>
    <property type="project" value="UniProtKB-KW"/>
</dbReference>
<sequence>MSRLPPAPASDDPYLAAPGAEVTAEFQQACVEFFGDVVHALGVPRSVGQIYGLLYASPQPLSFTDIAEKLDISRGSTSQGLQALKELGAVVPVGDGSREQGAGSRNGNPAAGGGQRQLFQPQLELRQLVGGLLREKVTPLVNEGPGRLKRLRELAESSPTPAGKKFAEKRLAKLDTWRRQMRLLLPLLKTILGPVRRA</sequence>
<proteinExistence type="predicted"/>
<keyword evidence="1" id="KW-0805">Transcription regulation</keyword>
<evidence type="ECO:0000313" key="7">
    <source>
        <dbReference type="Proteomes" id="UP000007013"/>
    </source>
</evidence>
<keyword evidence="3" id="KW-0804">Transcription</keyword>
<keyword evidence="7" id="KW-1185">Reference proteome</keyword>
<evidence type="ECO:0000256" key="1">
    <source>
        <dbReference type="ARBA" id="ARBA00023015"/>
    </source>
</evidence>
<evidence type="ECO:0000259" key="5">
    <source>
        <dbReference type="Pfam" id="PF09339"/>
    </source>
</evidence>
<accession>B1ZV70</accession>
<dbReference type="EMBL" id="CP001032">
    <property type="protein sequence ID" value="ACB76737.1"/>
    <property type="molecule type" value="Genomic_DNA"/>
</dbReference>
<organism evidence="6 7">
    <name type="scientific">Opitutus terrae (strain DSM 11246 / JCM 15787 / PB90-1)</name>
    <dbReference type="NCBI Taxonomy" id="452637"/>
    <lineage>
        <taxon>Bacteria</taxon>
        <taxon>Pseudomonadati</taxon>
        <taxon>Verrucomicrobiota</taxon>
        <taxon>Opitutia</taxon>
        <taxon>Opitutales</taxon>
        <taxon>Opitutaceae</taxon>
        <taxon>Opitutus</taxon>
    </lineage>
</organism>
<dbReference type="InterPro" id="IPR052362">
    <property type="entry name" value="HTH-GbsR_regulator"/>
</dbReference>
<dbReference type="AlphaFoldDB" id="B1ZV70"/>
<keyword evidence="2" id="KW-0238">DNA-binding</keyword>
<dbReference type="PANTHER" id="PTHR38465:SF1">
    <property type="entry name" value="HTH-TYPE TRANSCRIPTIONAL REGULATOR MJ1563-RELATED"/>
    <property type="match status" value="1"/>
</dbReference>
<evidence type="ECO:0000256" key="4">
    <source>
        <dbReference type="SAM" id="MobiDB-lite"/>
    </source>
</evidence>
<dbReference type="SUPFAM" id="SSF46785">
    <property type="entry name" value="Winged helix' DNA-binding domain"/>
    <property type="match status" value="1"/>
</dbReference>
<protein>
    <submittedName>
        <fullName evidence="6">Transcriptional regulator protein-like protein</fullName>
    </submittedName>
</protein>
<feature type="domain" description="HTH iclR-type" evidence="5">
    <location>
        <begin position="53"/>
        <end position="91"/>
    </location>
</feature>
<dbReference type="InterPro" id="IPR036390">
    <property type="entry name" value="WH_DNA-bd_sf"/>
</dbReference>
<dbReference type="KEGG" id="ote:Oter_3460"/>
<dbReference type="Gene3D" id="1.10.10.10">
    <property type="entry name" value="Winged helix-like DNA-binding domain superfamily/Winged helix DNA-binding domain"/>
    <property type="match status" value="1"/>
</dbReference>
<dbReference type="Pfam" id="PF09339">
    <property type="entry name" value="HTH_IclR"/>
    <property type="match status" value="1"/>
</dbReference>
<reference evidence="6 7" key="1">
    <citation type="journal article" date="2011" name="J. Bacteriol.">
        <title>Genome sequence of the verrucomicrobium Opitutus terrae PB90-1, an abundant inhabitant of rice paddy soil ecosystems.</title>
        <authorList>
            <person name="van Passel M.W."/>
            <person name="Kant R."/>
            <person name="Palva A."/>
            <person name="Copeland A."/>
            <person name="Lucas S."/>
            <person name="Lapidus A."/>
            <person name="Glavina del Rio T."/>
            <person name="Pitluck S."/>
            <person name="Goltsman E."/>
            <person name="Clum A."/>
            <person name="Sun H."/>
            <person name="Schmutz J."/>
            <person name="Larimer F.W."/>
            <person name="Land M.L."/>
            <person name="Hauser L."/>
            <person name="Kyrpides N."/>
            <person name="Mikhailova N."/>
            <person name="Richardson P.P."/>
            <person name="Janssen P.H."/>
            <person name="de Vos W.M."/>
            <person name="Smidt H."/>
        </authorList>
    </citation>
    <scope>NUCLEOTIDE SEQUENCE [LARGE SCALE GENOMIC DNA]</scope>
    <source>
        <strain evidence="7">DSM 11246 / JCM 15787 / PB90-1</strain>
    </source>
</reference>